<dbReference type="Gene3D" id="3.30.420.40">
    <property type="match status" value="2"/>
</dbReference>
<feature type="region of interest" description="Disordered" evidence="1">
    <location>
        <begin position="658"/>
        <end position="695"/>
    </location>
</feature>
<dbReference type="AlphaFoldDB" id="A0A9P4Q0W9"/>
<dbReference type="Proteomes" id="UP000799441">
    <property type="component" value="Unassembled WGS sequence"/>
</dbReference>
<reference evidence="2" key="1">
    <citation type="journal article" date="2020" name="Stud. Mycol.">
        <title>101 Dothideomycetes genomes: a test case for predicting lifestyles and emergence of pathogens.</title>
        <authorList>
            <person name="Haridas S."/>
            <person name="Albert R."/>
            <person name="Binder M."/>
            <person name="Bloem J."/>
            <person name="Labutti K."/>
            <person name="Salamov A."/>
            <person name="Andreopoulos B."/>
            <person name="Baker S."/>
            <person name="Barry K."/>
            <person name="Bills G."/>
            <person name="Bluhm B."/>
            <person name="Cannon C."/>
            <person name="Castanera R."/>
            <person name="Culley D."/>
            <person name="Daum C."/>
            <person name="Ezra D."/>
            <person name="Gonzalez J."/>
            <person name="Henrissat B."/>
            <person name="Kuo A."/>
            <person name="Liang C."/>
            <person name="Lipzen A."/>
            <person name="Lutzoni F."/>
            <person name="Magnuson J."/>
            <person name="Mondo S."/>
            <person name="Nolan M."/>
            <person name="Ohm R."/>
            <person name="Pangilinan J."/>
            <person name="Park H.-J."/>
            <person name="Ramirez L."/>
            <person name="Alfaro M."/>
            <person name="Sun H."/>
            <person name="Tritt A."/>
            <person name="Yoshinaga Y."/>
            <person name="Zwiers L.-H."/>
            <person name="Turgeon B."/>
            <person name="Goodwin S."/>
            <person name="Spatafora J."/>
            <person name="Crous P."/>
            <person name="Grigoriev I."/>
        </authorList>
    </citation>
    <scope>NUCLEOTIDE SEQUENCE</scope>
    <source>
        <strain evidence="2">CBS 116435</strain>
    </source>
</reference>
<proteinExistence type="predicted"/>
<dbReference type="CDD" id="cd10170">
    <property type="entry name" value="ASKHA_NBD_HSP70"/>
    <property type="match status" value="1"/>
</dbReference>
<name>A0A9P4Q0W9_9PEZI</name>
<dbReference type="InterPro" id="IPR043129">
    <property type="entry name" value="ATPase_NBD"/>
</dbReference>
<dbReference type="PANTHER" id="PTHR42749:SF1">
    <property type="entry name" value="CELL SHAPE-DETERMINING PROTEIN MREB"/>
    <property type="match status" value="1"/>
</dbReference>
<evidence type="ECO:0000313" key="3">
    <source>
        <dbReference type="Proteomes" id="UP000799441"/>
    </source>
</evidence>
<dbReference type="OrthoDB" id="2394218at2759"/>
<keyword evidence="3" id="KW-1185">Reference proteome</keyword>
<accession>A0A9P4Q0W9</accession>
<gene>
    <name evidence="2" type="ORF">K431DRAFT_129934</name>
</gene>
<dbReference type="PANTHER" id="PTHR42749">
    <property type="entry name" value="CELL SHAPE-DETERMINING PROTEIN MREB"/>
    <property type="match status" value="1"/>
</dbReference>
<evidence type="ECO:0000256" key="1">
    <source>
        <dbReference type="SAM" id="MobiDB-lite"/>
    </source>
</evidence>
<comment type="caution">
    <text evidence="2">The sequence shown here is derived from an EMBL/GenBank/DDBJ whole genome shotgun (WGS) entry which is preliminary data.</text>
</comment>
<protein>
    <recommendedName>
        <fullName evidence="4">Actin-like ATPase domain-containing protein</fullName>
    </recommendedName>
</protein>
<sequence length="695" mass="78371">MRRDSNKPEILIGVDLGQTCTGVAYNVLSHGSDIIRWIQKWPGKANANENKVPTILVYPHGQDKPSSWGFRSETQAEQNPDNGSVREWFKTQLDPVNLSRYQARLSDYHVSHDEVRQWFRDYLGLLYESIKNKMTAELPHGDWSAARVEFMFSVPTTWNPHVVEDFKRIICEAGFDRHAANHTVAISLTEPEAAAVHTSTAAAGIFKPNDVLVVCDAGGGTTDLSTLRVVNANDPDQSSDNISLKKLQQLDVVEGENIGSAAIDYKFERLVKSRLEAASASIPLDINIEEAAWEITKGIEYQNTKCEHGAEDDAPTFSLSIPALRYRRDYDNAAFGIADGEMRFERSDLRTLFDEQIDKLFKLIDRQLVNMHRKLPSTQINHLVLSGGLGQSVYVQQRLRERYGTSANSTTRHPNALQMQVRVAPDPQLAVCKGLVADRLRKLRTNESVMGWRCCRASYGVTCRELYDKRNPHHAHRPTEKDKYDGCIYVPHCIHWFVKKGEPVSTDAPIIHEFCRKMTPGNGNRVFPTKVVMSYNDLERLPAGVNEDVTPLCDIASDLTGADETRFKERNKRFWKSGERFLEIFYEIRVLIGPADLTFELWFDDHKLSKDSSIKVDWTPATPPPAPSSLSTLPVRSATTRILEEKIPVMSAFERKELAPVPQGSKRRTSQMLKRMLSSTPAELPAPVGLNSNAR</sequence>
<dbReference type="EMBL" id="MU003823">
    <property type="protein sequence ID" value="KAF2718548.1"/>
    <property type="molecule type" value="Genomic_DNA"/>
</dbReference>
<organism evidence="2 3">
    <name type="scientific">Polychaeton citri CBS 116435</name>
    <dbReference type="NCBI Taxonomy" id="1314669"/>
    <lineage>
        <taxon>Eukaryota</taxon>
        <taxon>Fungi</taxon>
        <taxon>Dikarya</taxon>
        <taxon>Ascomycota</taxon>
        <taxon>Pezizomycotina</taxon>
        <taxon>Dothideomycetes</taxon>
        <taxon>Dothideomycetidae</taxon>
        <taxon>Capnodiales</taxon>
        <taxon>Capnodiaceae</taxon>
        <taxon>Polychaeton</taxon>
    </lineage>
</organism>
<dbReference type="Gene3D" id="3.90.640.10">
    <property type="entry name" value="Actin, Chain A, domain 4"/>
    <property type="match status" value="1"/>
</dbReference>
<dbReference type="SUPFAM" id="SSF53067">
    <property type="entry name" value="Actin-like ATPase domain"/>
    <property type="match status" value="2"/>
</dbReference>
<evidence type="ECO:0008006" key="4">
    <source>
        <dbReference type="Google" id="ProtNLM"/>
    </source>
</evidence>
<evidence type="ECO:0000313" key="2">
    <source>
        <dbReference type="EMBL" id="KAF2718548.1"/>
    </source>
</evidence>